<gene>
    <name evidence="2" type="ORF">BS50DRAFT_396882</name>
</gene>
<dbReference type="STRING" id="1448308.A0A2T2NJY1"/>
<dbReference type="Proteomes" id="UP000240883">
    <property type="component" value="Unassembled WGS sequence"/>
</dbReference>
<keyword evidence="3" id="KW-1185">Reference proteome</keyword>
<reference evidence="2 3" key="1">
    <citation type="journal article" date="2018" name="Front. Microbiol.">
        <title>Genome-Wide Analysis of Corynespora cassiicola Leaf Fall Disease Putative Effectors.</title>
        <authorList>
            <person name="Lopez D."/>
            <person name="Ribeiro S."/>
            <person name="Label P."/>
            <person name="Fumanal B."/>
            <person name="Venisse J.S."/>
            <person name="Kohler A."/>
            <person name="de Oliveira R.R."/>
            <person name="Labutti K."/>
            <person name="Lipzen A."/>
            <person name="Lail K."/>
            <person name="Bauer D."/>
            <person name="Ohm R.A."/>
            <person name="Barry K.W."/>
            <person name="Spatafora J."/>
            <person name="Grigoriev I.V."/>
            <person name="Martin F.M."/>
            <person name="Pujade-Renaud V."/>
        </authorList>
    </citation>
    <scope>NUCLEOTIDE SEQUENCE [LARGE SCALE GENOMIC DNA]</scope>
    <source>
        <strain evidence="2 3">Philippines</strain>
    </source>
</reference>
<evidence type="ECO:0000259" key="1">
    <source>
        <dbReference type="Pfam" id="PF06985"/>
    </source>
</evidence>
<accession>A0A2T2NJY1</accession>
<dbReference type="PANTHER" id="PTHR33112:SF12">
    <property type="entry name" value="HETEROKARYON INCOMPATIBILITY DOMAIN-CONTAINING PROTEIN"/>
    <property type="match status" value="1"/>
</dbReference>
<sequence length="727" mass="81794">MASDLCEVCSSIDIRSIFKPHLDDRGNLKLRYHQRILGPVKSLLAKQNSCALCRLIVGTIGSTHDFTQGLDDKIHLIRGRLAYDGTATTFRLKTCQTGSTHCSFNPIQLLAEDATAIGLPRLFHGRVLTADCADVSLAKEWLRRCESEHGSLCSTTGAIPYPLHSETLFVDVQDYCLVSAPKDPRYVALSYCWPTTRMFAARKDNVEGLQNPYSLKTVMSELPPSIQDAIECTRELGERYLWVDALCIVQDSQRRTLHQISQMGNIYSSAAMTIVAAPCQDNDPDRAIGLPGFRRGTRTTKQIIETVQDLRLTPVLAELGVLLSRSRWLTRAWTMQEQRLSKRILYFTDEQMYFTCSCSTFCEDCMVEGASTGTTIEKGSNIWNPARDDNESSRKYSACTSREPYKSVLEAVLAYMKFASEYAVRSLSVQSDILRAVDGILKVLGESMNTSFCFGMPSSYLALTLPLCSFRGQQRSLFLDDRAGRRPTRIPSWTWAAWSQTVFFRVLWHTITVESSWFLIDDEGNAIAVPQFQPGKDFEKPSLAVHEFQPSCDYPTWLKQGLEDAARRRLEAQDFAYAKYIACCTAISKFKVLNSEKMHLPFDGRHIPFQKIDVCRGDRLVGGCYLDRDLLLGPDVKEVELMYISRLWESDKAKTVPKKWENRMASVLLVERVDRGNEEGGCWTGEGVSGADGWESGEMLVRKIGAGHVYTDAFFEDATGPVFVRLA</sequence>
<evidence type="ECO:0000313" key="2">
    <source>
        <dbReference type="EMBL" id="PSN65737.1"/>
    </source>
</evidence>
<protein>
    <submittedName>
        <fullName evidence="2">HET-domain-containing protein</fullName>
    </submittedName>
</protein>
<name>A0A2T2NJY1_CORCC</name>
<dbReference type="OrthoDB" id="5135333at2759"/>
<evidence type="ECO:0000313" key="3">
    <source>
        <dbReference type="Proteomes" id="UP000240883"/>
    </source>
</evidence>
<organism evidence="2 3">
    <name type="scientific">Corynespora cassiicola Philippines</name>
    <dbReference type="NCBI Taxonomy" id="1448308"/>
    <lineage>
        <taxon>Eukaryota</taxon>
        <taxon>Fungi</taxon>
        <taxon>Dikarya</taxon>
        <taxon>Ascomycota</taxon>
        <taxon>Pezizomycotina</taxon>
        <taxon>Dothideomycetes</taxon>
        <taxon>Pleosporomycetidae</taxon>
        <taxon>Pleosporales</taxon>
        <taxon>Corynesporascaceae</taxon>
        <taxon>Corynespora</taxon>
    </lineage>
</organism>
<dbReference type="InterPro" id="IPR010730">
    <property type="entry name" value="HET"/>
</dbReference>
<dbReference type="PANTHER" id="PTHR33112">
    <property type="entry name" value="DOMAIN PROTEIN, PUTATIVE-RELATED"/>
    <property type="match status" value="1"/>
</dbReference>
<feature type="domain" description="Heterokaryon incompatibility" evidence="1">
    <location>
        <begin position="186"/>
        <end position="337"/>
    </location>
</feature>
<dbReference type="EMBL" id="KZ678136">
    <property type="protein sequence ID" value="PSN65737.1"/>
    <property type="molecule type" value="Genomic_DNA"/>
</dbReference>
<dbReference type="AlphaFoldDB" id="A0A2T2NJY1"/>
<dbReference type="Pfam" id="PF06985">
    <property type="entry name" value="HET"/>
    <property type="match status" value="1"/>
</dbReference>
<proteinExistence type="predicted"/>